<feature type="region of interest" description="Disordered" evidence="11">
    <location>
        <begin position="1"/>
        <end position="20"/>
    </location>
</feature>
<evidence type="ECO:0000256" key="10">
    <source>
        <dbReference type="RuleBase" id="RU364125"/>
    </source>
</evidence>
<keyword evidence="7 10" id="KW-0283">Flagellar rotation</keyword>
<reference evidence="13" key="1">
    <citation type="journal article" date="2014" name="Stand. Genomic Sci.">
        <title>Genome sequence of the exopolysaccharide-producing Salipiger mucosus type strain (DSM 16094(T)), a moderately halophilic member of the Roseobacter clade.</title>
        <authorList>
            <person name="Riedel T."/>
            <person name="Spring S."/>
            <person name="Fiebig A."/>
            <person name="Petersen J."/>
            <person name="Kyrpides N.C."/>
            <person name="Goker M."/>
            <person name="Klenk H.P."/>
        </authorList>
    </citation>
    <scope>NUCLEOTIDE SEQUENCE [LARGE SCALE GENOMIC DNA]</scope>
    <source>
        <strain evidence="13">DSM 16094</strain>
    </source>
</reference>
<evidence type="ECO:0000256" key="5">
    <source>
        <dbReference type="ARBA" id="ARBA00022500"/>
    </source>
</evidence>
<dbReference type="STRING" id="1123237.Salmuc_03331"/>
<evidence type="ECO:0000313" key="12">
    <source>
        <dbReference type="EMBL" id="EPX78009.1"/>
    </source>
</evidence>
<evidence type="ECO:0000256" key="9">
    <source>
        <dbReference type="ARBA" id="ARBA00023136"/>
    </source>
</evidence>
<evidence type="ECO:0000256" key="11">
    <source>
        <dbReference type="SAM" id="MobiDB-lite"/>
    </source>
</evidence>
<dbReference type="GO" id="GO:0071978">
    <property type="term" value="P:bacterial-type flagellum-dependent swarming motility"/>
    <property type="evidence" value="ECO:0007669"/>
    <property type="project" value="TreeGrafter"/>
</dbReference>
<dbReference type="eggNOG" id="COG1580">
    <property type="taxonomic scope" value="Bacteria"/>
</dbReference>
<evidence type="ECO:0000256" key="7">
    <source>
        <dbReference type="ARBA" id="ARBA00022779"/>
    </source>
</evidence>
<evidence type="ECO:0000256" key="4">
    <source>
        <dbReference type="ARBA" id="ARBA00022475"/>
    </source>
</evidence>
<dbReference type="Proteomes" id="UP000015347">
    <property type="component" value="Unassembled WGS sequence"/>
</dbReference>
<evidence type="ECO:0000256" key="3">
    <source>
        <dbReference type="ARBA" id="ARBA00008281"/>
    </source>
</evidence>
<keyword evidence="8 10" id="KW-1133">Transmembrane helix</keyword>
<evidence type="ECO:0000256" key="6">
    <source>
        <dbReference type="ARBA" id="ARBA00022692"/>
    </source>
</evidence>
<evidence type="ECO:0000256" key="1">
    <source>
        <dbReference type="ARBA" id="ARBA00002254"/>
    </source>
</evidence>
<comment type="similarity">
    <text evidence="3 10">Belongs to the FliL family.</text>
</comment>
<keyword evidence="5 10" id="KW-0145">Chemotaxis</keyword>
<keyword evidence="4" id="KW-1003">Cell membrane</keyword>
<dbReference type="GO" id="GO:0006935">
    <property type="term" value="P:chemotaxis"/>
    <property type="evidence" value="ECO:0007669"/>
    <property type="project" value="UniProtKB-KW"/>
</dbReference>
<dbReference type="HOGENOM" id="CLU_1389071_0_0_5"/>
<evidence type="ECO:0000256" key="2">
    <source>
        <dbReference type="ARBA" id="ARBA00004162"/>
    </source>
</evidence>
<organism evidence="12 13">
    <name type="scientific">Salipiger mucosus DSM 16094</name>
    <dbReference type="NCBI Taxonomy" id="1123237"/>
    <lineage>
        <taxon>Bacteria</taxon>
        <taxon>Pseudomonadati</taxon>
        <taxon>Pseudomonadota</taxon>
        <taxon>Alphaproteobacteria</taxon>
        <taxon>Rhodobacterales</taxon>
        <taxon>Roseobacteraceae</taxon>
        <taxon>Salipiger</taxon>
    </lineage>
</organism>
<protein>
    <recommendedName>
        <fullName evidence="10">Flagellar protein FliL</fullName>
    </recommendedName>
</protein>
<name>S9RVK4_9RHOB</name>
<feature type="transmembrane region" description="Helical" evidence="10">
    <location>
        <begin position="32"/>
        <end position="53"/>
    </location>
</feature>
<comment type="subcellular location">
    <subcellularLocation>
        <location evidence="10">Cell inner membrane</location>
    </subcellularLocation>
    <subcellularLocation>
        <location evidence="2">Cell membrane</location>
        <topology evidence="2">Single-pass membrane protein</topology>
    </subcellularLocation>
</comment>
<accession>S9RVK4</accession>
<evidence type="ECO:0000313" key="13">
    <source>
        <dbReference type="Proteomes" id="UP000015347"/>
    </source>
</evidence>
<comment type="function">
    <text evidence="1 10">Controls the rotational direction of flagella during chemotaxis.</text>
</comment>
<dbReference type="PANTHER" id="PTHR35091">
    <property type="entry name" value="FLAGELLAR PROTEIN FLIL"/>
    <property type="match status" value="1"/>
</dbReference>
<sequence length="189" mass="20825">MSEDDTTDTPEVDGEDAPDVNKGRMKGKLLKFALLILIGGASLTGGLVAAVGIDGVKNAVSGTSEEAHSAEQTHETETEDTVDYAYLNFDEMIVNITGYTASGRKTSRFMKIKLTMVYEDQGPDEATELENKKIFMRDSFQDYLRQLDERDLQGSYGLVRLRSELLKRAKAVTGNQAPQEILIGDLIIQ</sequence>
<feature type="compositionally biased region" description="Acidic residues" evidence="11">
    <location>
        <begin position="1"/>
        <end position="18"/>
    </location>
</feature>
<keyword evidence="10" id="KW-0997">Cell inner membrane</keyword>
<dbReference type="InterPro" id="IPR005503">
    <property type="entry name" value="FliL"/>
</dbReference>
<gene>
    <name evidence="12" type="ORF">Salmuc_03331</name>
</gene>
<dbReference type="Pfam" id="PF03748">
    <property type="entry name" value="FliL"/>
    <property type="match status" value="1"/>
</dbReference>
<dbReference type="PANTHER" id="PTHR35091:SF2">
    <property type="entry name" value="FLAGELLAR PROTEIN FLIL"/>
    <property type="match status" value="1"/>
</dbReference>
<proteinExistence type="inferred from homology"/>
<keyword evidence="9 10" id="KW-0472">Membrane</keyword>
<dbReference type="GO" id="GO:0009425">
    <property type="term" value="C:bacterial-type flagellum basal body"/>
    <property type="evidence" value="ECO:0007669"/>
    <property type="project" value="InterPro"/>
</dbReference>
<keyword evidence="13" id="KW-1185">Reference proteome</keyword>
<comment type="caution">
    <text evidence="12">The sequence shown here is derived from an EMBL/GenBank/DDBJ whole genome shotgun (WGS) entry which is preliminary data.</text>
</comment>
<dbReference type="GO" id="GO:0005886">
    <property type="term" value="C:plasma membrane"/>
    <property type="evidence" value="ECO:0007669"/>
    <property type="project" value="UniProtKB-SubCell"/>
</dbReference>
<evidence type="ECO:0000256" key="8">
    <source>
        <dbReference type="ARBA" id="ARBA00022989"/>
    </source>
</evidence>
<keyword evidence="6 10" id="KW-0812">Transmembrane</keyword>
<dbReference type="EMBL" id="APVH01000042">
    <property type="protein sequence ID" value="EPX78009.1"/>
    <property type="molecule type" value="Genomic_DNA"/>
</dbReference>
<dbReference type="RefSeq" id="WP_020040044.1">
    <property type="nucleotide sequence ID" value="NZ_KE557281.1"/>
</dbReference>
<dbReference type="AlphaFoldDB" id="S9RVK4"/>